<gene>
    <name evidence="3 4" type="primary">LOC132539530</name>
</gene>
<dbReference type="Proteomes" id="UP001652624">
    <property type="component" value="Chromosome 7"/>
</dbReference>
<feature type="region of interest" description="Disordered" evidence="1">
    <location>
        <begin position="223"/>
        <end position="253"/>
    </location>
</feature>
<evidence type="ECO:0000313" key="3">
    <source>
        <dbReference type="RefSeq" id="XP_060051526.1"/>
    </source>
</evidence>
<protein>
    <submittedName>
        <fullName evidence="3 4">Uncharacterized protein LOC132539530</fullName>
    </submittedName>
</protein>
<reference evidence="3 4" key="1">
    <citation type="submission" date="2025-05" db="UniProtKB">
        <authorList>
            <consortium name="RefSeq"/>
        </authorList>
    </citation>
    <scope>IDENTIFICATION</scope>
</reference>
<keyword evidence="2" id="KW-1185">Reference proteome</keyword>
<evidence type="ECO:0000313" key="4">
    <source>
        <dbReference type="RefSeq" id="XP_060051527.1"/>
    </source>
</evidence>
<organism evidence="2 4">
    <name type="scientific">Erinaceus europaeus</name>
    <name type="common">Western European hedgehog</name>
    <dbReference type="NCBI Taxonomy" id="9365"/>
    <lineage>
        <taxon>Eukaryota</taxon>
        <taxon>Metazoa</taxon>
        <taxon>Chordata</taxon>
        <taxon>Craniata</taxon>
        <taxon>Vertebrata</taxon>
        <taxon>Euteleostomi</taxon>
        <taxon>Mammalia</taxon>
        <taxon>Eutheria</taxon>
        <taxon>Laurasiatheria</taxon>
        <taxon>Eulipotyphla</taxon>
        <taxon>Erinaceidae</taxon>
        <taxon>Erinaceinae</taxon>
        <taxon>Erinaceus</taxon>
    </lineage>
</organism>
<dbReference type="RefSeq" id="XP_060051526.1">
    <property type="nucleotide sequence ID" value="XM_060195543.1"/>
</dbReference>
<dbReference type="GeneID" id="132539530"/>
<sequence>MTTVSPQPARRGHRGPYDLPGIRLLCWTCHSEGLSGMSPLEGPHLLCLHQQSSPPKGDCLARWGGGGNWLYLEVVWGCWEEGKGGDTLFIWRVEANQLLSILQSNTTPNKEASGIKAEKAPPELCIRVGIKSRPGRLPGVPPLPSYSLGLCPGAAPGVKGTEQNALGQWASGPCRVYHRPSRASCGSGVLFCNLQSQGACLPGAAAPGGRKPVQGAGWPPALLGRPHLGPGRAGQALSTRPPLQTPPSRAALPEDDLLNISRNSTAKPVNCFLGNTLSEDGRPPAGSVESPAWTTLGEKWQHQAAGGLGVWDAQPSPAQPRGLWSPASSGGGGLFPMSSRGDGGAPQGSLGSRALQTWCHSVTFLLCLFRQVANLHIL</sequence>
<accession>A0ABM3XRT6</accession>
<dbReference type="RefSeq" id="XP_060051527.1">
    <property type="nucleotide sequence ID" value="XM_060195544.1"/>
</dbReference>
<proteinExistence type="predicted"/>
<evidence type="ECO:0000313" key="2">
    <source>
        <dbReference type="Proteomes" id="UP001652624"/>
    </source>
</evidence>
<feature type="region of interest" description="Disordered" evidence="1">
    <location>
        <begin position="309"/>
        <end position="350"/>
    </location>
</feature>
<evidence type="ECO:0000256" key="1">
    <source>
        <dbReference type="SAM" id="MobiDB-lite"/>
    </source>
</evidence>
<name>A0ABM3XRT6_ERIEU</name>